<organism evidence="2 3">
    <name type="scientific">Armadillidium nasatum</name>
    <dbReference type="NCBI Taxonomy" id="96803"/>
    <lineage>
        <taxon>Eukaryota</taxon>
        <taxon>Metazoa</taxon>
        <taxon>Ecdysozoa</taxon>
        <taxon>Arthropoda</taxon>
        <taxon>Crustacea</taxon>
        <taxon>Multicrustacea</taxon>
        <taxon>Malacostraca</taxon>
        <taxon>Eumalacostraca</taxon>
        <taxon>Peracarida</taxon>
        <taxon>Isopoda</taxon>
        <taxon>Oniscidea</taxon>
        <taxon>Crinocheta</taxon>
        <taxon>Armadillidiidae</taxon>
        <taxon>Armadillidium</taxon>
    </lineage>
</organism>
<keyword evidence="3" id="KW-1185">Reference proteome</keyword>
<dbReference type="AlphaFoldDB" id="A0A5N5SP77"/>
<accession>A0A5N5SP77</accession>
<evidence type="ECO:0000313" key="2">
    <source>
        <dbReference type="EMBL" id="KAB7495885.1"/>
    </source>
</evidence>
<dbReference type="EMBL" id="SEYY01022011">
    <property type="protein sequence ID" value="KAB7495885.1"/>
    <property type="molecule type" value="Genomic_DNA"/>
</dbReference>
<dbReference type="Proteomes" id="UP000326759">
    <property type="component" value="Unassembled WGS sequence"/>
</dbReference>
<keyword evidence="1" id="KW-0732">Signal</keyword>
<evidence type="ECO:0000313" key="3">
    <source>
        <dbReference type="Proteomes" id="UP000326759"/>
    </source>
</evidence>
<evidence type="ECO:0000256" key="1">
    <source>
        <dbReference type="SAM" id="SignalP"/>
    </source>
</evidence>
<name>A0A5N5SP77_9CRUS</name>
<gene>
    <name evidence="2" type="ORF">Anas_08259</name>
</gene>
<sequence>MLRNYVLLVVLVACSFYLQAEGVPQPYRPYGGGAYSRGGASASGGFVAGGGSIDAGHSAGYVRPGYGPGPGGAGYSRGGVEAQGGFVAGGGSVSGGGSRGYYRGIIHTL</sequence>
<feature type="signal peptide" evidence="1">
    <location>
        <begin position="1"/>
        <end position="22"/>
    </location>
</feature>
<protein>
    <submittedName>
        <fullName evidence="2">Uncharacterized protein</fullName>
    </submittedName>
</protein>
<proteinExistence type="predicted"/>
<comment type="caution">
    <text evidence="2">The sequence shown here is derived from an EMBL/GenBank/DDBJ whole genome shotgun (WGS) entry which is preliminary data.</text>
</comment>
<feature type="chain" id="PRO_5024421300" evidence="1">
    <location>
        <begin position="23"/>
        <end position="109"/>
    </location>
</feature>
<reference evidence="2 3" key="1">
    <citation type="journal article" date="2019" name="PLoS Biol.">
        <title>Sex chromosomes control vertical transmission of feminizing Wolbachia symbionts in an isopod.</title>
        <authorList>
            <person name="Becking T."/>
            <person name="Chebbi M.A."/>
            <person name="Giraud I."/>
            <person name="Moumen B."/>
            <person name="Laverre T."/>
            <person name="Caubet Y."/>
            <person name="Peccoud J."/>
            <person name="Gilbert C."/>
            <person name="Cordaux R."/>
        </authorList>
    </citation>
    <scope>NUCLEOTIDE SEQUENCE [LARGE SCALE GENOMIC DNA]</scope>
    <source>
        <strain evidence="2">ANa2</strain>
        <tissue evidence="2">Whole body excluding digestive tract and cuticle</tissue>
    </source>
</reference>